<organism evidence="1 2">
    <name type="scientific">Tengunoibacter tsumagoiensis</name>
    <dbReference type="NCBI Taxonomy" id="2014871"/>
    <lineage>
        <taxon>Bacteria</taxon>
        <taxon>Bacillati</taxon>
        <taxon>Chloroflexota</taxon>
        <taxon>Ktedonobacteria</taxon>
        <taxon>Ktedonobacterales</taxon>
        <taxon>Dictyobacteraceae</taxon>
        <taxon>Tengunoibacter</taxon>
    </lineage>
</organism>
<proteinExistence type="predicted"/>
<evidence type="ECO:0000313" key="1">
    <source>
        <dbReference type="EMBL" id="GCE15901.1"/>
    </source>
</evidence>
<gene>
    <name evidence="1" type="ORF">KTT_57600</name>
</gene>
<sequence>MVYSHRNMVEEQKEAAQKVQQITTICEGLSIKLDPVDWQNFGMRAGVTVNKIKIADLIELTRQDSASILRSIQIKLFEHAALQAMGARPDLKVLIWSPVDVVQPQAFASLWILTVETNKRIAIAEYIRDGQRIYEQYTLNVNDRQQLTQLFGPLHKGEYHIGDVVTIEDHQQKSAGKIVYVLPAGKESTSRKYTARSGSMSMRGKVATNEVSSRYIVDCQDGFPHMVNQWQVMIEADDESKSSSPSSSVSV</sequence>
<protein>
    <submittedName>
        <fullName evidence="1">Uncharacterized protein</fullName>
    </submittedName>
</protein>
<dbReference type="Proteomes" id="UP000287352">
    <property type="component" value="Unassembled WGS sequence"/>
</dbReference>
<reference evidence="2" key="1">
    <citation type="submission" date="2018-12" db="EMBL/GenBank/DDBJ databases">
        <title>Tengunoibacter tsumagoiensis gen. nov., sp. nov., Dictyobacter kobayashii sp. nov., D. alpinus sp. nov., and D. joshuensis sp. nov. and description of Dictyobacteraceae fam. nov. within the order Ktedonobacterales isolated from Tengu-no-mugimeshi.</title>
        <authorList>
            <person name="Wang C.M."/>
            <person name="Zheng Y."/>
            <person name="Sakai Y."/>
            <person name="Toyoda A."/>
            <person name="Minakuchi Y."/>
            <person name="Abe K."/>
            <person name="Yokota A."/>
            <person name="Yabe S."/>
        </authorList>
    </citation>
    <scope>NUCLEOTIDE SEQUENCE [LARGE SCALE GENOMIC DNA]</scope>
    <source>
        <strain evidence="2">Uno3</strain>
    </source>
</reference>
<dbReference type="AlphaFoldDB" id="A0A402AAF2"/>
<dbReference type="EMBL" id="BIFR01000002">
    <property type="protein sequence ID" value="GCE15901.1"/>
    <property type="molecule type" value="Genomic_DNA"/>
</dbReference>
<dbReference type="RefSeq" id="WP_126583304.1">
    <property type="nucleotide sequence ID" value="NZ_BIFR01000002.1"/>
</dbReference>
<evidence type="ECO:0000313" key="2">
    <source>
        <dbReference type="Proteomes" id="UP000287352"/>
    </source>
</evidence>
<name>A0A402AAF2_9CHLR</name>
<dbReference type="OrthoDB" id="155106at2"/>
<accession>A0A402AAF2</accession>
<comment type="caution">
    <text evidence="1">The sequence shown here is derived from an EMBL/GenBank/DDBJ whole genome shotgun (WGS) entry which is preliminary data.</text>
</comment>
<keyword evidence="2" id="KW-1185">Reference proteome</keyword>